<evidence type="ECO:0000313" key="3">
    <source>
        <dbReference type="Proteomes" id="UP000444174"/>
    </source>
</evidence>
<organism evidence="2 3">
    <name type="scientific">Tritonibacter litoralis</name>
    <dbReference type="NCBI Taxonomy" id="2662264"/>
    <lineage>
        <taxon>Bacteria</taxon>
        <taxon>Pseudomonadati</taxon>
        <taxon>Pseudomonadota</taxon>
        <taxon>Alphaproteobacteria</taxon>
        <taxon>Rhodobacterales</taxon>
        <taxon>Paracoccaceae</taxon>
        <taxon>Tritonibacter</taxon>
    </lineage>
</organism>
<dbReference type="InterPro" id="IPR036770">
    <property type="entry name" value="Ankyrin_rpt-contain_sf"/>
</dbReference>
<dbReference type="SUPFAM" id="SSF48403">
    <property type="entry name" value="Ankyrin repeat"/>
    <property type="match status" value="1"/>
</dbReference>
<dbReference type="Gene3D" id="1.25.40.20">
    <property type="entry name" value="Ankyrin repeat-containing domain"/>
    <property type="match status" value="1"/>
</dbReference>
<dbReference type="Pfam" id="PF00023">
    <property type="entry name" value="Ank"/>
    <property type="match status" value="1"/>
</dbReference>
<keyword evidence="1" id="KW-0040">ANK repeat</keyword>
<dbReference type="InterPro" id="IPR002110">
    <property type="entry name" value="Ankyrin_rpt"/>
</dbReference>
<comment type="caution">
    <text evidence="2">The sequence shown here is derived from an EMBL/GenBank/DDBJ whole genome shotgun (WGS) entry which is preliminary data.</text>
</comment>
<evidence type="ECO:0000256" key="1">
    <source>
        <dbReference type="PROSITE-ProRule" id="PRU00023"/>
    </source>
</evidence>
<accession>A0A843YLH9</accession>
<dbReference type="AlphaFoldDB" id="A0A843YLH9"/>
<gene>
    <name evidence="2" type="ORF">GFB49_17540</name>
</gene>
<name>A0A843YLH9_9RHOB</name>
<dbReference type="PROSITE" id="PS50297">
    <property type="entry name" value="ANK_REP_REGION"/>
    <property type="match status" value="1"/>
</dbReference>
<feature type="repeat" description="ANK" evidence="1">
    <location>
        <begin position="57"/>
        <end position="80"/>
    </location>
</feature>
<keyword evidence="3" id="KW-1185">Reference proteome</keyword>
<reference evidence="2 3" key="1">
    <citation type="submission" date="2019-10" db="EMBL/GenBank/DDBJ databases">
        <title>Epibacterium sp. nov., isolated from seawater.</title>
        <authorList>
            <person name="Zhang X."/>
            <person name="Li N."/>
        </authorList>
    </citation>
    <scope>NUCLEOTIDE SEQUENCE [LARGE SCALE GENOMIC DNA]</scope>
    <source>
        <strain evidence="2 3">SM1979</strain>
    </source>
</reference>
<dbReference type="Proteomes" id="UP000444174">
    <property type="component" value="Unassembled WGS sequence"/>
</dbReference>
<evidence type="ECO:0008006" key="4">
    <source>
        <dbReference type="Google" id="ProtNLM"/>
    </source>
</evidence>
<dbReference type="PROSITE" id="PS50088">
    <property type="entry name" value="ANK_REPEAT"/>
    <property type="match status" value="1"/>
</dbReference>
<sequence>MEDKAMAVSAFGSDLYRTSELSGGSDLEWRSLEETSASAMTSALQNLQSDNSVLNEHGRTPLHEASAQGFYFLVELLLDHERANQWLNSEDNDGLTAYEHAQLALSETMLACHPEAENPFVLVPFIVKLPYYEQRRPYLRIHELLLNAGADTSLESARGLWLSRCSQSDQDVRRKVEEAADLYSTLTEVSLAVSREKQLKEMEEKVELLRELTQLMPTTTRPTADELEQQIKQLYREEGFEPPLR</sequence>
<protein>
    <recommendedName>
        <fullName evidence="4">Ankyrin repeats (3 copies)</fullName>
    </recommendedName>
</protein>
<proteinExistence type="predicted"/>
<dbReference type="EMBL" id="WIBF01000013">
    <property type="protein sequence ID" value="MQQ10274.1"/>
    <property type="molecule type" value="Genomic_DNA"/>
</dbReference>
<evidence type="ECO:0000313" key="2">
    <source>
        <dbReference type="EMBL" id="MQQ10274.1"/>
    </source>
</evidence>